<accession>A0A5C1APT4</accession>
<feature type="transmembrane region" description="Helical" evidence="1">
    <location>
        <begin position="68"/>
        <end position="89"/>
    </location>
</feature>
<keyword evidence="1" id="KW-0472">Membrane</keyword>
<feature type="transmembrane region" description="Helical" evidence="1">
    <location>
        <begin position="38"/>
        <end position="56"/>
    </location>
</feature>
<protein>
    <submittedName>
        <fullName evidence="2">Uncharacterized protein</fullName>
    </submittedName>
</protein>
<evidence type="ECO:0000313" key="3">
    <source>
        <dbReference type="Proteomes" id="UP000324974"/>
    </source>
</evidence>
<evidence type="ECO:0000256" key="1">
    <source>
        <dbReference type="SAM" id="Phobius"/>
    </source>
</evidence>
<keyword evidence="1" id="KW-1133">Transmembrane helix</keyword>
<dbReference type="AlphaFoldDB" id="A0A5C1APT4"/>
<dbReference type="RefSeq" id="WP_149114448.1">
    <property type="nucleotide sequence ID" value="NZ_CP042425.1"/>
</dbReference>
<keyword evidence="1" id="KW-0812">Transmembrane</keyword>
<proteinExistence type="predicted"/>
<dbReference type="Proteomes" id="UP000324974">
    <property type="component" value="Chromosome"/>
</dbReference>
<dbReference type="OrthoDB" id="517803at2"/>
<organism evidence="2 3">
    <name type="scientific">Limnoglobus roseus</name>
    <dbReference type="NCBI Taxonomy" id="2598579"/>
    <lineage>
        <taxon>Bacteria</taxon>
        <taxon>Pseudomonadati</taxon>
        <taxon>Planctomycetota</taxon>
        <taxon>Planctomycetia</taxon>
        <taxon>Gemmatales</taxon>
        <taxon>Gemmataceae</taxon>
        <taxon>Limnoglobus</taxon>
    </lineage>
</organism>
<evidence type="ECO:0000313" key="2">
    <source>
        <dbReference type="EMBL" id="QEL20123.1"/>
    </source>
</evidence>
<dbReference type="KEGG" id="lrs:PX52LOC_07211"/>
<reference evidence="3" key="1">
    <citation type="submission" date="2019-08" db="EMBL/GenBank/DDBJ databases">
        <title>Limnoglobus roseus gen. nov., sp. nov., a novel freshwater planctomycete with a giant genome from the family Gemmataceae.</title>
        <authorList>
            <person name="Kulichevskaya I.S."/>
            <person name="Naumoff D.G."/>
            <person name="Miroshnikov K."/>
            <person name="Ivanova A."/>
            <person name="Philippov D.A."/>
            <person name="Hakobyan A."/>
            <person name="Rijpstra I.C."/>
            <person name="Sinninghe Damste J.S."/>
            <person name="Liesack W."/>
            <person name="Dedysh S.N."/>
        </authorList>
    </citation>
    <scope>NUCLEOTIDE SEQUENCE [LARGE SCALE GENOMIC DNA]</scope>
    <source>
        <strain evidence="3">PX52</strain>
    </source>
</reference>
<gene>
    <name evidence="2" type="ORF">PX52LOC_07211</name>
</gene>
<name>A0A5C1APT4_9BACT</name>
<sequence length="122" mass="13044">MKYVLMACLPMNVSGAAIFAPPCSFLRESLGLPESHPLYLGVLSIWILLFGVAYFWQGYRGRIDRTFLTVGAAGKAAFALLLMALAAGGNLPPQAVAVGLPDLALAVVFANWLRRPDPLLIG</sequence>
<keyword evidence="3" id="KW-1185">Reference proteome</keyword>
<dbReference type="EMBL" id="CP042425">
    <property type="protein sequence ID" value="QEL20123.1"/>
    <property type="molecule type" value="Genomic_DNA"/>
</dbReference>